<feature type="signal peptide" evidence="10">
    <location>
        <begin position="1"/>
        <end position="20"/>
    </location>
</feature>
<feature type="region of interest" description="Disordered" evidence="9">
    <location>
        <begin position="66"/>
        <end position="95"/>
    </location>
</feature>
<name>V9CYS7_9EURO</name>
<evidence type="ECO:0000256" key="8">
    <source>
        <dbReference type="ARBA" id="ARBA00023326"/>
    </source>
</evidence>
<gene>
    <name evidence="13" type="ORF">G647_09370</name>
</gene>
<accession>V9CYS7</accession>
<dbReference type="FunFam" id="2.70.98.30:FF:000006">
    <property type="entry name" value="Endo-1,3-beta-glucanase Engl1"/>
    <property type="match status" value="1"/>
</dbReference>
<dbReference type="Gene3D" id="2.70.98.30">
    <property type="entry name" value="Golgi alpha-mannosidase II, domain 4"/>
    <property type="match status" value="1"/>
</dbReference>
<evidence type="ECO:0000313" key="13">
    <source>
        <dbReference type="EMBL" id="ETI19536.1"/>
    </source>
</evidence>
<dbReference type="RefSeq" id="XP_008731895.1">
    <property type="nucleotide sequence ID" value="XM_008733673.1"/>
</dbReference>
<dbReference type="EMBL" id="KB822710">
    <property type="protein sequence ID" value="ETI19536.1"/>
    <property type="molecule type" value="Genomic_DNA"/>
</dbReference>
<dbReference type="InterPro" id="IPR005200">
    <property type="entry name" value="Endo-beta-glucanase"/>
</dbReference>
<dbReference type="HOGENOM" id="CLU_005482_2_0_1"/>
<dbReference type="PANTHER" id="PTHR31983">
    <property type="entry name" value="ENDO-1,3(4)-BETA-GLUCANASE 1"/>
    <property type="match status" value="1"/>
</dbReference>
<evidence type="ECO:0000256" key="5">
    <source>
        <dbReference type="ARBA" id="ARBA00023277"/>
    </source>
</evidence>
<evidence type="ECO:0000256" key="10">
    <source>
        <dbReference type="SAM" id="SignalP"/>
    </source>
</evidence>
<evidence type="ECO:0000259" key="12">
    <source>
        <dbReference type="Pfam" id="PF17652"/>
    </source>
</evidence>
<evidence type="ECO:0000256" key="1">
    <source>
        <dbReference type="ARBA" id="ARBA00000382"/>
    </source>
</evidence>
<keyword evidence="5" id="KW-0119">Carbohydrate metabolism</keyword>
<keyword evidence="8" id="KW-0624">Polysaccharide degradation</keyword>
<dbReference type="PROSITE" id="PS52008">
    <property type="entry name" value="GH81"/>
    <property type="match status" value="1"/>
</dbReference>
<comment type="similarity">
    <text evidence="2">Belongs to the glycosyl hydrolase 81 family.</text>
</comment>
<dbReference type="PANTHER" id="PTHR31983:SF0">
    <property type="entry name" value="GLUCAN ENDO-1,3-BETA-D-GLUCOSIDASE 2"/>
    <property type="match status" value="1"/>
</dbReference>
<feature type="chain" id="PRO_5004772873" description="glucan endo-1,3-beta-D-glucosidase" evidence="10">
    <location>
        <begin position="21"/>
        <end position="1028"/>
    </location>
</feature>
<reference evidence="13 14" key="1">
    <citation type="submission" date="2013-03" db="EMBL/GenBank/DDBJ databases">
        <title>The Genome Sequence of Cladophialophora carrionii CBS 160.54.</title>
        <authorList>
            <consortium name="The Broad Institute Genomics Platform"/>
            <person name="Cuomo C."/>
            <person name="de Hoog S."/>
            <person name="Gorbushina A."/>
            <person name="Walker B."/>
            <person name="Young S.K."/>
            <person name="Zeng Q."/>
            <person name="Gargeya S."/>
            <person name="Fitzgerald M."/>
            <person name="Haas B."/>
            <person name="Abouelleil A."/>
            <person name="Allen A.W."/>
            <person name="Alvarado L."/>
            <person name="Arachchi H.M."/>
            <person name="Berlin A.M."/>
            <person name="Chapman S.B."/>
            <person name="Gainer-Dewar J."/>
            <person name="Goldberg J."/>
            <person name="Griggs A."/>
            <person name="Gujja S."/>
            <person name="Hansen M."/>
            <person name="Howarth C."/>
            <person name="Imamovic A."/>
            <person name="Ireland A."/>
            <person name="Larimer J."/>
            <person name="McCowan C."/>
            <person name="Murphy C."/>
            <person name="Pearson M."/>
            <person name="Poon T.W."/>
            <person name="Priest M."/>
            <person name="Roberts A."/>
            <person name="Saif S."/>
            <person name="Shea T."/>
            <person name="Sisk P."/>
            <person name="Sykes S."/>
            <person name="Wortman J."/>
            <person name="Nusbaum C."/>
            <person name="Birren B."/>
        </authorList>
    </citation>
    <scope>NUCLEOTIDE SEQUENCE [LARGE SCALE GENOMIC DNA]</scope>
    <source>
        <strain evidence="13 14">CBS 160.54</strain>
    </source>
</reference>
<evidence type="ECO:0000256" key="4">
    <source>
        <dbReference type="ARBA" id="ARBA00022801"/>
    </source>
</evidence>
<dbReference type="EC" id="3.2.1.39" evidence="3"/>
<dbReference type="GO" id="GO:0071555">
    <property type="term" value="P:cell wall organization"/>
    <property type="evidence" value="ECO:0007669"/>
    <property type="project" value="UniProtKB-KW"/>
</dbReference>
<dbReference type="OrthoDB" id="4473401at2759"/>
<protein>
    <recommendedName>
        <fullName evidence="3">glucan endo-1,3-beta-D-glucosidase</fullName>
        <ecNumber evidence="3">3.2.1.39</ecNumber>
    </recommendedName>
</protein>
<dbReference type="AlphaFoldDB" id="V9CYS7"/>
<evidence type="ECO:0000256" key="9">
    <source>
        <dbReference type="SAM" id="MobiDB-lite"/>
    </source>
</evidence>
<dbReference type="GO" id="GO:0000272">
    <property type="term" value="P:polysaccharide catabolic process"/>
    <property type="evidence" value="ECO:0007669"/>
    <property type="project" value="UniProtKB-KW"/>
</dbReference>
<feature type="domain" description="Glycosyl hydrolase family 81 N-terminal" evidence="11">
    <location>
        <begin position="329"/>
        <end position="653"/>
    </location>
</feature>
<keyword evidence="10" id="KW-0732">Signal</keyword>
<sequence>MHYTSSLALLTVSQAFLAAALPVPLVSGPSRHRDPDCDPEVPGPYQNALLTSSSLILGAAAASPVDSSVDSSSYSNDGPRAPTPSSSFDPDATEVQADWSDGASPSYTSAVTFTDPHLNIQTVNITELPSSQVPTVTSANQNFPDTTGSLITTLETEGNPPVQPFPTSVPSVTSATLQPLDSSVLFGNATAASTLNPVTGTITLPVSTFENVVTTQTVTSVPVQTTAVITAVTVLPTTITADGSVVATSIAGTTVVNTTGTVLVETTLVASSTVIGTVATTLTTELGSISSLPTATSTCLLSMGCYGQDIFQPVALGPPPNSIGIRDGHPVPRLGISDPGGPLETNKFYQNFVLGSQGSPSFVMPYSLTWAKGSGNALSWGIAIAHLDQSQKVFGPINAAIPNTPAGYYINAIGIQSLILSAAEFGPNTALTTDSLLPFSVNVRLQPSPGSASVLTMPVVQGMPFVTGQYTNLQPAIQSSVFFRNIAAAGQPAPGIYKYRVTLEDGKIWLIYAIPANGLTPNFQLVSSTLLRGLPNWYGDIQIAKLPDDASESIYDNAAGAYPTAGHIAGSAHNTTAQYSLSWSKGGAYSANTTLLMFALPHHCESFDANTRGNMTNLTLATTTKGKATAVVGDYWVLEETSLPVSLGFAPWRPEDVGSQESLALSPDALSIMQNISAIEASQNMSAQTNLNSMYYSGKALSKFAQLVYTMHDLLGQQDLAKAALLELESCFEVFSTNRQQFPLLYDTDWKGLVSSASYVTGDPGVDFGNSYYNDHHFHYGYFLHAAAVIGYLDPTWLVANKDYVNALVRDVSNPSSLDQWFPVFRSFDWYHGHSWAKGLFESGDGKDEESSSEDAMFAYGLKMWGKTIGDASMEARGNLMISVLSRSLQNYFLMTSDNTNQPSDFIGNKVTGILFENKADHVTYFGADLSYVQGIHMIPIMPFSTLTRTQQFVHEEWMTYFADGAVRQAIDIAGGWKGIVYANLATINPTAAYNFFTQPNFDWGWIDGGASLTWYIAYSALLGGATT</sequence>
<evidence type="ECO:0000256" key="6">
    <source>
        <dbReference type="ARBA" id="ARBA00023295"/>
    </source>
</evidence>
<keyword evidence="6" id="KW-0326">Glycosidase</keyword>
<dbReference type="GO" id="GO:0009986">
    <property type="term" value="C:cell surface"/>
    <property type="evidence" value="ECO:0007669"/>
    <property type="project" value="TreeGrafter"/>
</dbReference>
<evidence type="ECO:0000259" key="11">
    <source>
        <dbReference type="Pfam" id="PF03639"/>
    </source>
</evidence>
<dbReference type="InterPro" id="IPR040720">
    <property type="entry name" value="GH81_C"/>
</dbReference>
<dbReference type="GO" id="GO:0042973">
    <property type="term" value="F:glucan endo-1,3-beta-D-glucosidase activity"/>
    <property type="evidence" value="ECO:0007669"/>
    <property type="project" value="UniProtKB-EC"/>
</dbReference>
<dbReference type="Proteomes" id="UP000030678">
    <property type="component" value="Unassembled WGS sequence"/>
</dbReference>
<dbReference type="Gene3D" id="1.10.287.1170">
    <property type="entry name" value="glycoside hydrolase family 81 endo-[beta] glucanase"/>
    <property type="match status" value="1"/>
</dbReference>
<feature type="compositionally biased region" description="Low complexity" evidence="9">
    <location>
        <begin position="66"/>
        <end position="75"/>
    </location>
</feature>
<evidence type="ECO:0000256" key="2">
    <source>
        <dbReference type="ARBA" id="ARBA00010730"/>
    </source>
</evidence>
<keyword evidence="4" id="KW-0378">Hydrolase</keyword>
<dbReference type="InterPro" id="IPR040451">
    <property type="entry name" value="GH81_N"/>
</dbReference>
<evidence type="ECO:0000256" key="7">
    <source>
        <dbReference type="ARBA" id="ARBA00023316"/>
    </source>
</evidence>
<comment type="catalytic activity">
    <reaction evidence="1">
        <text>Hydrolysis of (1-&gt;3)-beta-D-glucosidic linkages in (1-&gt;3)-beta-D-glucans.</text>
        <dbReference type="EC" id="3.2.1.39"/>
    </reaction>
</comment>
<dbReference type="Pfam" id="PF03639">
    <property type="entry name" value="Glyco_hydro_81"/>
    <property type="match status" value="1"/>
</dbReference>
<dbReference type="VEuPathDB" id="FungiDB:G647_09370"/>
<dbReference type="Pfam" id="PF17652">
    <property type="entry name" value="Glyco_hydro81C"/>
    <property type="match status" value="1"/>
</dbReference>
<evidence type="ECO:0000256" key="3">
    <source>
        <dbReference type="ARBA" id="ARBA00012780"/>
    </source>
</evidence>
<feature type="domain" description="Glycosyl hydrolase family 81 C-terminal" evidence="12">
    <location>
        <begin position="665"/>
        <end position="1017"/>
    </location>
</feature>
<dbReference type="GeneID" id="19987863"/>
<dbReference type="GO" id="GO:0052861">
    <property type="term" value="F:endo-1,3(4)-beta-glucanase activity"/>
    <property type="evidence" value="ECO:0007669"/>
    <property type="project" value="InterPro"/>
</dbReference>
<proteinExistence type="inferred from homology"/>
<organism evidence="13 14">
    <name type="scientific">Cladophialophora carrionii CBS 160.54</name>
    <dbReference type="NCBI Taxonomy" id="1279043"/>
    <lineage>
        <taxon>Eukaryota</taxon>
        <taxon>Fungi</taxon>
        <taxon>Dikarya</taxon>
        <taxon>Ascomycota</taxon>
        <taxon>Pezizomycotina</taxon>
        <taxon>Eurotiomycetes</taxon>
        <taxon>Chaetothyriomycetidae</taxon>
        <taxon>Chaetothyriales</taxon>
        <taxon>Herpotrichiellaceae</taxon>
        <taxon>Cladophialophora</taxon>
    </lineage>
</organism>
<keyword evidence="7" id="KW-0961">Cell wall biogenesis/degradation</keyword>
<evidence type="ECO:0000313" key="14">
    <source>
        <dbReference type="Proteomes" id="UP000030678"/>
    </source>
</evidence>